<name>A0A562JGS9_9FIRM</name>
<keyword evidence="4 8" id="KW-0418">Kinase</keyword>
<evidence type="ECO:0000256" key="8">
    <source>
        <dbReference type="HAMAP-Rule" id="MF_00238"/>
    </source>
</evidence>
<comment type="caution">
    <text evidence="10">The sequence shown here is derived from an EMBL/GenBank/DDBJ whole genome shotgun (WGS) entry which is preliminary data.</text>
</comment>
<dbReference type="NCBIfam" id="TIGR00017">
    <property type="entry name" value="cmk"/>
    <property type="match status" value="1"/>
</dbReference>
<dbReference type="Gene3D" id="3.40.50.300">
    <property type="entry name" value="P-loop containing nucleotide triphosphate hydrolases"/>
    <property type="match status" value="1"/>
</dbReference>
<dbReference type="AlphaFoldDB" id="A0A562JGS9"/>
<proteinExistence type="inferred from homology"/>
<dbReference type="EC" id="2.7.4.25" evidence="8"/>
<dbReference type="CDD" id="cd02020">
    <property type="entry name" value="CMPK"/>
    <property type="match status" value="1"/>
</dbReference>
<accession>A0A562JGS9</accession>
<comment type="catalytic activity">
    <reaction evidence="6 8">
        <text>dCMP + ATP = dCDP + ADP</text>
        <dbReference type="Rhea" id="RHEA:25094"/>
        <dbReference type="ChEBI" id="CHEBI:30616"/>
        <dbReference type="ChEBI" id="CHEBI:57566"/>
        <dbReference type="ChEBI" id="CHEBI:58593"/>
        <dbReference type="ChEBI" id="CHEBI:456216"/>
        <dbReference type="EC" id="2.7.4.25"/>
    </reaction>
</comment>
<evidence type="ECO:0000256" key="3">
    <source>
        <dbReference type="ARBA" id="ARBA00022741"/>
    </source>
</evidence>
<evidence type="ECO:0000313" key="10">
    <source>
        <dbReference type="EMBL" id="TWH82412.1"/>
    </source>
</evidence>
<comment type="similarity">
    <text evidence="1 8">Belongs to the cytidylate kinase family. Type 1 subfamily.</text>
</comment>
<dbReference type="EMBL" id="VLKH01000002">
    <property type="protein sequence ID" value="TWH82412.1"/>
    <property type="molecule type" value="Genomic_DNA"/>
</dbReference>
<comment type="catalytic activity">
    <reaction evidence="7 8">
        <text>CMP + ATP = CDP + ADP</text>
        <dbReference type="Rhea" id="RHEA:11600"/>
        <dbReference type="ChEBI" id="CHEBI:30616"/>
        <dbReference type="ChEBI" id="CHEBI:58069"/>
        <dbReference type="ChEBI" id="CHEBI:60377"/>
        <dbReference type="ChEBI" id="CHEBI:456216"/>
        <dbReference type="EC" id="2.7.4.25"/>
    </reaction>
</comment>
<reference evidence="10 11" key="1">
    <citation type="submission" date="2019-07" db="EMBL/GenBank/DDBJ databases">
        <title>Genomic Encyclopedia of Type Strains, Phase I: the one thousand microbial genomes (KMG-I) project.</title>
        <authorList>
            <person name="Kyrpides N."/>
        </authorList>
    </citation>
    <scope>NUCLEOTIDE SEQUENCE [LARGE SCALE GENOMIC DNA]</scope>
    <source>
        <strain evidence="10 11">DSM 13558</strain>
    </source>
</reference>
<evidence type="ECO:0000313" key="11">
    <source>
        <dbReference type="Proteomes" id="UP000315343"/>
    </source>
</evidence>
<comment type="subcellular location">
    <subcellularLocation>
        <location evidence="8">Cytoplasm</location>
    </subcellularLocation>
</comment>
<dbReference type="Proteomes" id="UP000315343">
    <property type="component" value="Unassembled WGS sequence"/>
</dbReference>
<dbReference type="GO" id="GO:0015949">
    <property type="term" value="P:nucleobase-containing small molecule interconversion"/>
    <property type="evidence" value="ECO:0007669"/>
    <property type="project" value="TreeGrafter"/>
</dbReference>
<evidence type="ECO:0000259" key="9">
    <source>
        <dbReference type="Pfam" id="PF02224"/>
    </source>
</evidence>
<gene>
    <name evidence="8" type="primary">cmk</name>
    <name evidence="10" type="ORF">LY60_00710</name>
</gene>
<keyword evidence="5 8" id="KW-0067">ATP-binding</keyword>
<dbReference type="HAMAP" id="MF_00238">
    <property type="entry name" value="Cytidyl_kinase_type1"/>
    <property type="match status" value="1"/>
</dbReference>
<keyword evidence="2 8" id="KW-0808">Transferase</keyword>
<dbReference type="GO" id="GO:0006220">
    <property type="term" value="P:pyrimidine nucleotide metabolic process"/>
    <property type="evidence" value="ECO:0007669"/>
    <property type="project" value="UniProtKB-UniRule"/>
</dbReference>
<protein>
    <recommendedName>
        <fullName evidence="8">Cytidylate kinase</fullName>
        <shortName evidence="8">CK</shortName>
        <ecNumber evidence="8">2.7.4.25</ecNumber>
    </recommendedName>
    <alternativeName>
        <fullName evidence="8">Cytidine monophosphate kinase</fullName>
        <shortName evidence="8">CMP kinase</shortName>
    </alternativeName>
</protein>
<dbReference type="SUPFAM" id="SSF52540">
    <property type="entry name" value="P-loop containing nucleoside triphosphate hydrolases"/>
    <property type="match status" value="1"/>
</dbReference>
<organism evidence="10 11">
    <name type="scientific">Sedimentibacter saalensis</name>
    <dbReference type="NCBI Taxonomy" id="130788"/>
    <lineage>
        <taxon>Bacteria</taxon>
        <taxon>Bacillati</taxon>
        <taxon>Bacillota</taxon>
        <taxon>Tissierellia</taxon>
        <taxon>Sedimentibacter</taxon>
    </lineage>
</organism>
<sequence length="216" mass="24430">MIIAIDGPSGAGKSTVARLLSRELGFEYIDTGAMYRALAYKAYINNIEVKEDTIDEMLETTEVDYSDNKIFLDKMNVESLIRSEEISKYASKISAFKNVRTKMVELQRNIAKNKNVILDGRDIGTKVFPDADFKFFITASVETRAERRYEQLLAGGTAADRDNVLEDIKKRDINDSTREFSPLKKADDAILIDTTHMEINEVVRKIKDFVGGQNVL</sequence>
<dbReference type="GO" id="GO:0036431">
    <property type="term" value="F:dCMP kinase activity"/>
    <property type="evidence" value="ECO:0007669"/>
    <property type="project" value="InterPro"/>
</dbReference>
<evidence type="ECO:0000256" key="1">
    <source>
        <dbReference type="ARBA" id="ARBA00009427"/>
    </source>
</evidence>
<keyword evidence="11" id="KW-1185">Reference proteome</keyword>
<evidence type="ECO:0000256" key="4">
    <source>
        <dbReference type="ARBA" id="ARBA00022777"/>
    </source>
</evidence>
<dbReference type="GO" id="GO:0005829">
    <property type="term" value="C:cytosol"/>
    <property type="evidence" value="ECO:0007669"/>
    <property type="project" value="TreeGrafter"/>
</dbReference>
<evidence type="ECO:0000256" key="6">
    <source>
        <dbReference type="ARBA" id="ARBA00047615"/>
    </source>
</evidence>
<dbReference type="GO" id="GO:0036430">
    <property type="term" value="F:CMP kinase activity"/>
    <property type="evidence" value="ECO:0007669"/>
    <property type="project" value="RHEA"/>
</dbReference>
<feature type="binding site" evidence="8">
    <location>
        <begin position="7"/>
        <end position="15"/>
    </location>
    <ligand>
        <name>ATP</name>
        <dbReference type="ChEBI" id="CHEBI:30616"/>
    </ligand>
</feature>
<dbReference type="Pfam" id="PF02224">
    <property type="entry name" value="Cytidylate_kin"/>
    <property type="match status" value="1"/>
</dbReference>
<feature type="domain" description="Cytidylate kinase" evidence="9">
    <location>
        <begin position="3"/>
        <end position="207"/>
    </location>
</feature>
<dbReference type="GO" id="GO:0005524">
    <property type="term" value="F:ATP binding"/>
    <property type="evidence" value="ECO:0007669"/>
    <property type="project" value="UniProtKB-UniRule"/>
</dbReference>
<keyword evidence="8" id="KW-0963">Cytoplasm</keyword>
<dbReference type="InterPro" id="IPR003136">
    <property type="entry name" value="Cytidylate_kin"/>
</dbReference>
<dbReference type="InterPro" id="IPR011994">
    <property type="entry name" value="Cytidylate_kinase_dom"/>
</dbReference>
<dbReference type="PANTHER" id="PTHR21299:SF2">
    <property type="entry name" value="CYTIDYLATE KINASE"/>
    <property type="match status" value="1"/>
</dbReference>
<keyword evidence="3 8" id="KW-0547">Nucleotide-binding</keyword>
<dbReference type="InterPro" id="IPR027417">
    <property type="entry name" value="P-loop_NTPase"/>
</dbReference>
<evidence type="ECO:0000256" key="7">
    <source>
        <dbReference type="ARBA" id="ARBA00048478"/>
    </source>
</evidence>
<evidence type="ECO:0000256" key="2">
    <source>
        <dbReference type="ARBA" id="ARBA00022679"/>
    </source>
</evidence>
<dbReference type="PANTHER" id="PTHR21299">
    <property type="entry name" value="CYTIDYLATE KINASE/PANTOATE-BETA-ALANINE LIGASE"/>
    <property type="match status" value="1"/>
</dbReference>
<evidence type="ECO:0000256" key="5">
    <source>
        <dbReference type="ARBA" id="ARBA00022840"/>
    </source>
</evidence>